<feature type="region of interest" description="Disordered" evidence="7">
    <location>
        <begin position="296"/>
        <end position="356"/>
    </location>
</feature>
<evidence type="ECO:0000256" key="1">
    <source>
        <dbReference type="ARBA" id="ARBA00004123"/>
    </source>
</evidence>
<dbReference type="InterPro" id="IPR009071">
    <property type="entry name" value="HMG_box_dom"/>
</dbReference>
<keyword evidence="2" id="KW-0805">Transcription regulation</keyword>
<feature type="region of interest" description="Disordered" evidence="7">
    <location>
        <begin position="1"/>
        <end position="26"/>
    </location>
</feature>
<dbReference type="Gene3D" id="1.10.30.10">
    <property type="entry name" value="High mobility group box domain"/>
    <property type="match status" value="1"/>
</dbReference>
<dbReference type="PANTHER" id="PTHR45803">
    <property type="entry name" value="SOX100B"/>
    <property type="match status" value="1"/>
</dbReference>
<feature type="DNA-binding region" description="HMG box" evidence="6">
    <location>
        <begin position="216"/>
        <end position="284"/>
    </location>
</feature>
<sequence>MLKTMSQQAPPTPPAGSPQLLHDLHHVAQHNSGRAPFDYEAQDDHYMHSGQHSNYNSPVQAMQEPQYMPPVYPSQRYPDLHDQNGSGLGIQYEYGSHGPAYYQGEAQSYTDSPYMQHASPPTPHSSNHSDSGARRTRSGRSLARTSSPQASAPALKAPKPKKSKAKGDKPKTPKLTAPLSVLTKDYANIPVRDIDAWVNRAASVRHEEAEKRNGYITRPMNSFMLYRSAYAERTKMWCLQNNHQIVSSVSGESWPMEPREIREQYNEYARIERHNHQAAHPNYKFSPSKTTSVAAKKRKGVYSDDEELDIGEETFDDLDDPDGEWGPSSRKHRSKNSRTRNNISAPHASSWEANNEGKPLPSAIGAGDGLYHQYYQTSIHPSPMMGQAGVEDIRLRRMDSPGMGMMGMHHQVHPFGMISHQHPMGQSPISHMHHPHHPMSAAGVGSLIGMPGAAGAHQDLFVMNSRTGSPITQVEQQEIQVDPSLLAYEYEPHATGDQRAPAHGQDFAGMEGFGAGEGGAADPYLGAPEMEVGESGWEDDGQGGEFDKWME</sequence>
<dbReference type="GO" id="GO:0000978">
    <property type="term" value="F:RNA polymerase II cis-regulatory region sequence-specific DNA binding"/>
    <property type="evidence" value="ECO:0007669"/>
    <property type="project" value="TreeGrafter"/>
</dbReference>
<evidence type="ECO:0000256" key="4">
    <source>
        <dbReference type="ARBA" id="ARBA00023163"/>
    </source>
</evidence>
<dbReference type="AlphaFoldDB" id="A0A6G1H652"/>
<evidence type="ECO:0000313" key="9">
    <source>
        <dbReference type="EMBL" id="KAF1988635.1"/>
    </source>
</evidence>
<keyword evidence="4" id="KW-0804">Transcription</keyword>
<dbReference type="Pfam" id="PF00505">
    <property type="entry name" value="HMG_box"/>
    <property type="match status" value="1"/>
</dbReference>
<evidence type="ECO:0000259" key="8">
    <source>
        <dbReference type="PROSITE" id="PS50118"/>
    </source>
</evidence>
<dbReference type="GO" id="GO:0000981">
    <property type="term" value="F:DNA-binding transcription factor activity, RNA polymerase II-specific"/>
    <property type="evidence" value="ECO:0007669"/>
    <property type="project" value="TreeGrafter"/>
</dbReference>
<dbReference type="CDD" id="cd01389">
    <property type="entry name" value="HMG-box_ROX1-like"/>
    <property type="match status" value="1"/>
</dbReference>
<evidence type="ECO:0000256" key="6">
    <source>
        <dbReference type="PROSITE-ProRule" id="PRU00267"/>
    </source>
</evidence>
<keyword evidence="3 6" id="KW-0238">DNA-binding</keyword>
<reference evidence="9" key="1">
    <citation type="journal article" date="2020" name="Stud. Mycol.">
        <title>101 Dothideomycetes genomes: a test case for predicting lifestyles and emergence of pathogens.</title>
        <authorList>
            <person name="Haridas S."/>
            <person name="Albert R."/>
            <person name="Binder M."/>
            <person name="Bloem J."/>
            <person name="Labutti K."/>
            <person name="Salamov A."/>
            <person name="Andreopoulos B."/>
            <person name="Baker S."/>
            <person name="Barry K."/>
            <person name="Bills G."/>
            <person name="Bluhm B."/>
            <person name="Cannon C."/>
            <person name="Castanera R."/>
            <person name="Culley D."/>
            <person name="Daum C."/>
            <person name="Ezra D."/>
            <person name="Gonzalez J."/>
            <person name="Henrissat B."/>
            <person name="Kuo A."/>
            <person name="Liang C."/>
            <person name="Lipzen A."/>
            <person name="Lutzoni F."/>
            <person name="Magnuson J."/>
            <person name="Mondo S."/>
            <person name="Nolan M."/>
            <person name="Ohm R."/>
            <person name="Pangilinan J."/>
            <person name="Park H.-J."/>
            <person name="Ramirez L."/>
            <person name="Alfaro M."/>
            <person name="Sun H."/>
            <person name="Tritt A."/>
            <person name="Yoshinaga Y."/>
            <person name="Zwiers L.-H."/>
            <person name="Turgeon B."/>
            <person name="Goodwin S."/>
            <person name="Spatafora J."/>
            <person name="Crous P."/>
            <person name="Grigoriev I."/>
        </authorList>
    </citation>
    <scope>NUCLEOTIDE SEQUENCE</scope>
    <source>
        <strain evidence="9">CBS 113979</strain>
    </source>
</reference>
<evidence type="ECO:0000313" key="10">
    <source>
        <dbReference type="Proteomes" id="UP000800041"/>
    </source>
</evidence>
<organism evidence="9 10">
    <name type="scientific">Aulographum hederae CBS 113979</name>
    <dbReference type="NCBI Taxonomy" id="1176131"/>
    <lineage>
        <taxon>Eukaryota</taxon>
        <taxon>Fungi</taxon>
        <taxon>Dikarya</taxon>
        <taxon>Ascomycota</taxon>
        <taxon>Pezizomycotina</taxon>
        <taxon>Dothideomycetes</taxon>
        <taxon>Pleosporomycetidae</taxon>
        <taxon>Aulographales</taxon>
        <taxon>Aulographaceae</taxon>
    </lineage>
</organism>
<evidence type="ECO:0000256" key="2">
    <source>
        <dbReference type="ARBA" id="ARBA00023015"/>
    </source>
</evidence>
<feature type="region of interest" description="Disordered" evidence="7">
    <location>
        <begin position="532"/>
        <end position="551"/>
    </location>
</feature>
<dbReference type="InterPro" id="IPR036910">
    <property type="entry name" value="HMG_box_dom_sf"/>
</dbReference>
<feature type="domain" description="HMG box" evidence="8">
    <location>
        <begin position="216"/>
        <end position="284"/>
    </location>
</feature>
<evidence type="ECO:0000256" key="5">
    <source>
        <dbReference type="ARBA" id="ARBA00023242"/>
    </source>
</evidence>
<comment type="subcellular location">
    <subcellularLocation>
        <location evidence="1">Nucleus</location>
    </subcellularLocation>
</comment>
<feature type="compositionally biased region" description="Acidic residues" evidence="7">
    <location>
        <begin position="303"/>
        <end position="323"/>
    </location>
</feature>
<dbReference type="GO" id="GO:0005634">
    <property type="term" value="C:nucleus"/>
    <property type="evidence" value="ECO:0007669"/>
    <property type="project" value="UniProtKB-SubCell"/>
</dbReference>
<keyword evidence="10" id="KW-1185">Reference proteome</keyword>
<gene>
    <name evidence="9" type="ORF">K402DRAFT_28300</name>
</gene>
<feature type="region of interest" description="Disordered" evidence="7">
    <location>
        <begin position="68"/>
        <end position="92"/>
    </location>
</feature>
<dbReference type="EMBL" id="ML977148">
    <property type="protein sequence ID" value="KAF1988635.1"/>
    <property type="molecule type" value="Genomic_DNA"/>
</dbReference>
<name>A0A6G1H652_9PEZI</name>
<feature type="region of interest" description="Disordered" evidence="7">
    <location>
        <begin position="111"/>
        <end position="176"/>
    </location>
</feature>
<protein>
    <recommendedName>
        <fullName evidence="8">HMG box domain-containing protein</fullName>
    </recommendedName>
</protein>
<feature type="compositionally biased region" description="Low complexity" evidence="7">
    <location>
        <begin position="146"/>
        <end position="157"/>
    </location>
</feature>
<dbReference type="PANTHER" id="PTHR45803:SF5">
    <property type="entry name" value="SOX100B"/>
    <property type="match status" value="1"/>
</dbReference>
<dbReference type="SUPFAM" id="SSF47095">
    <property type="entry name" value="HMG-box"/>
    <property type="match status" value="1"/>
</dbReference>
<dbReference type="InterPro" id="IPR050917">
    <property type="entry name" value="SOX_TF"/>
</dbReference>
<evidence type="ECO:0000256" key="3">
    <source>
        <dbReference type="ARBA" id="ARBA00023125"/>
    </source>
</evidence>
<keyword evidence="5 6" id="KW-0539">Nucleus</keyword>
<evidence type="ECO:0000256" key="7">
    <source>
        <dbReference type="SAM" id="MobiDB-lite"/>
    </source>
</evidence>
<accession>A0A6G1H652</accession>
<dbReference type="Proteomes" id="UP000800041">
    <property type="component" value="Unassembled WGS sequence"/>
</dbReference>
<feature type="compositionally biased region" description="Basic residues" evidence="7">
    <location>
        <begin position="329"/>
        <end position="338"/>
    </location>
</feature>
<dbReference type="PROSITE" id="PS50118">
    <property type="entry name" value="HMG_BOX_2"/>
    <property type="match status" value="1"/>
</dbReference>
<dbReference type="OrthoDB" id="2307332at2759"/>
<proteinExistence type="predicted"/>